<gene>
    <name evidence="2" type="ORF">BJ554DRAFT_5136</name>
</gene>
<evidence type="ECO:0000313" key="3">
    <source>
        <dbReference type="Proteomes" id="UP000673691"/>
    </source>
</evidence>
<feature type="region of interest" description="Disordered" evidence="1">
    <location>
        <begin position="1"/>
        <end position="26"/>
    </location>
</feature>
<feature type="region of interest" description="Disordered" evidence="1">
    <location>
        <begin position="69"/>
        <end position="93"/>
    </location>
</feature>
<comment type="caution">
    <text evidence="2">The sequence shown here is derived from an EMBL/GenBank/DDBJ whole genome shotgun (WGS) entry which is preliminary data.</text>
</comment>
<keyword evidence="3" id="KW-1185">Reference proteome</keyword>
<dbReference type="AlphaFoldDB" id="A0A8H7ZJA1"/>
<dbReference type="EMBL" id="JAEFCI010013369">
    <property type="protein sequence ID" value="KAG5455444.1"/>
    <property type="molecule type" value="Genomic_DNA"/>
</dbReference>
<dbReference type="Proteomes" id="UP000673691">
    <property type="component" value="Unassembled WGS sequence"/>
</dbReference>
<protein>
    <submittedName>
        <fullName evidence="2">Uncharacterized protein</fullName>
    </submittedName>
</protein>
<accession>A0A8H7ZJA1</accession>
<evidence type="ECO:0000313" key="2">
    <source>
        <dbReference type="EMBL" id="KAG5455444.1"/>
    </source>
</evidence>
<sequence length="118" mass="13472">MSMLPHVSLDAGENRKSIKNRRWPGRPADHALCRKLAGACLTTGRGSRTLLAERHLELRTVRVAIASDSDNCPGRLRHHKRQQRPAPRMPPWKRRTHSWVWSSYLSNDFSSKQRSGPA</sequence>
<name>A0A8H7ZJA1_9FUNG</name>
<organism evidence="2 3">
    <name type="scientific">Olpidium bornovanus</name>
    <dbReference type="NCBI Taxonomy" id="278681"/>
    <lineage>
        <taxon>Eukaryota</taxon>
        <taxon>Fungi</taxon>
        <taxon>Fungi incertae sedis</taxon>
        <taxon>Olpidiomycota</taxon>
        <taxon>Olpidiomycotina</taxon>
        <taxon>Olpidiomycetes</taxon>
        <taxon>Olpidiales</taxon>
        <taxon>Olpidiaceae</taxon>
        <taxon>Olpidium</taxon>
    </lineage>
</organism>
<proteinExistence type="predicted"/>
<reference evidence="2 3" key="1">
    <citation type="journal article" name="Sci. Rep.">
        <title>Genome-scale phylogenetic analyses confirm Olpidium as the closest living zoosporic fungus to the non-flagellated, terrestrial fungi.</title>
        <authorList>
            <person name="Chang Y."/>
            <person name="Rochon D."/>
            <person name="Sekimoto S."/>
            <person name="Wang Y."/>
            <person name="Chovatia M."/>
            <person name="Sandor L."/>
            <person name="Salamov A."/>
            <person name="Grigoriev I.V."/>
            <person name="Stajich J.E."/>
            <person name="Spatafora J.W."/>
        </authorList>
    </citation>
    <scope>NUCLEOTIDE SEQUENCE [LARGE SCALE GENOMIC DNA]</scope>
    <source>
        <strain evidence="2">S191</strain>
    </source>
</reference>
<evidence type="ECO:0000256" key="1">
    <source>
        <dbReference type="SAM" id="MobiDB-lite"/>
    </source>
</evidence>